<dbReference type="InterPro" id="IPR050109">
    <property type="entry name" value="HTH-type_TetR-like_transc_reg"/>
</dbReference>
<evidence type="ECO:0000259" key="6">
    <source>
        <dbReference type="PROSITE" id="PS50977"/>
    </source>
</evidence>
<dbReference type="SUPFAM" id="SSF46689">
    <property type="entry name" value="Homeodomain-like"/>
    <property type="match status" value="1"/>
</dbReference>
<dbReference type="Gene3D" id="1.10.10.60">
    <property type="entry name" value="Homeodomain-like"/>
    <property type="match status" value="1"/>
</dbReference>
<evidence type="ECO:0000313" key="8">
    <source>
        <dbReference type="Proteomes" id="UP001165079"/>
    </source>
</evidence>
<evidence type="ECO:0000313" key="7">
    <source>
        <dbReference type="EMBL" id="GLZ78883.1"/>
    </source>
</evidence>
<evidence type="ECO:0000256" key="1">
    <source>
        <dbReference type="ARBA" id="ARBA00023015"/>
    </source>
</evidence>
<dbReference type="PROSITE" id="PS50977">
    <property type="entry name" value="HTH_TETR_2"/>
    <property type="match status" value="1"/>
</dbReference>
<evidence type="ECO:0000256" key="3">
    <source>
        <dbReference type="ARBA" id="ARBA00023163"/>
    </source>
</evidence>
<keyword evidence="1" id="KW-0805">Transcription regulation</keyword>
<dbReference type="PANTHER" id="PTHR30055:SF238">
    <property type="entry name" value="MYCOFACTOCIN BIOSYNTHESIS TRANSCRIPTIONAL REGULATOR MFTR-RELATED"/>
    <property type="match status" value="1"/>
</dbReference>
<dbReference type="InterPro" id="IPR009057">
    <property type="entry name" value="Homeodomain-like_sf"/>
</dbReference>
<dbReference type="PRINTS" id="PR00455">
    <property type="entry name" value="HTHTETR"/>
</dbReference>
<dbReference type="RefSeq" id="WP_285664018.1">
    <property type="nucleotide sequence ID" value="NZ_BSTX01000002.1"/>
</dbReference>
<dbReference type="InterPro" id="IPR001647">
    <property type="entry name" value="HTH_TetR"/>
</dbReference>
<dbReference type="Gene3D" id="1.10.357.10">
    <property type="entry name" value="Tetracycline Repressor, domain 2"/>
    <property type="match status" value="1"/>
</dbReference>
<keyword evidence="8" id="KW-1185">Reference proteome</keyword>
<dbReference type="Pfam" id="PF00440">
    <property type="entry name" value="TetR_N"/>
    <property type="match status" value="1"/>
</dbReference>
<feature type="region of interest" description="Disordered" evidence="5">
    <location>
        <begin position="1"/>
        <end position="27"/>
    </location>
</feature>
<keyword evidence="2 4" id="KW-0238">DNA-binding</keyword>
<dbReference type="PANTHER" id="PTHR30055">
    <property type="entry name" value="HTH-TYPE TRANSCRIPTIONAL REGULATOR RUTR"/>
    <property type="match status" value="1"/>
</dbReference>
<dbReference type="InterPro" id="IPR023772">
    <property type="entry name" value="DNA-bd_HTH_TetR-type_CS"/>
</dbReference>
<protein>
    <submittedName>
        <fullName evidence="7">TetR family transcriptional regulator</fullName>
    </submittedName>
</protein>
<dbReference type="GO" id="GO:0000976">
    <property type="term" value="F:transcription cis-regulatory region binding"/>
    <property type="evidence" value="ECO:0007669"/>
    <property type="project" value="TreeGrafter"/>
</dbReference>
<evidence type="ECO:0000256" key="4">
    <source>
        <dbReference type="PROSITE-ProRule" id="PRU00335"/>
    </source>
</evidence>
<dbReference type="Proteomes" id="UP001165079">
    <property type="component" value="Unassembled WGS sequence"/>
</dbReference>
<gene>
    <name evidence="7" type="ORF">Afil01_36900</name>
</gene>
<comment type="caution">
    <text evidence="7">The sequence shown here is derived from an EMBL/GenBank/DDBJ whole genome shotgun (WGS) entry which is preliminary data.</text>
</comment>
<accession>A0A9W6SMU9</accession>
<dbReference type="GO" id="GO:0003700">
    <property type="term" value="F:DNA-binding transcription factor activity"/>
    <property type="evidence" value="ECO:0007669"/>
    <property type="project" value="TreeGrafter"/>
</dbReference>
<evidence type="ECO:0000256" key="2">
    <source>
        <dbReference type="ARBA" id="ARBA00023125"/>
    </source>
</evidence>
<proteinExistence type="predicted"/>
<dbReference type="AlphaFoldDB" id="A0A9W6SMU9"/>
<feature type="domain" description="HTH tetR-type" evidence="6">
    <location>
        <begin position="31"/>
        <end position="91"/>
    </location>
</feature>
<feature type="DNA-binding region" description="H-T-H motif" evidence="4">
    <location>
        <begin position="54"/>
        <end position="73"/>
    </location>
</feature>
<sequence length="225" mass="24281">MTAMTTDDPRPSVTADGGAADAAGLRERKKRRTRDALIEAAYTLVIEQGYESTTVDQIADAVEVSPRTFFRYFGSKEDVVLDIQDRVWDAVYEAWHRQPAHLPVVAAVRKAMAQVLARLEDGGFGIDIDRMEQLREVIATDDRLCALSAQRQVIQSGRVVALIAERMGVDPAADIRPELVAALIVTATHVGVHSPRAATGGAGVAARIDTCLSLLQNGVDYPAAS</sequence>
<reference evidence="7" key="1">
    <citation type="submission" date="2023-03" db="EMBL/GenBank/DDBJ databases">
        <title>Actinorhabdospora filicis NBRC 111898.</title>
        <authorList>
            <person name="Ichikawa N."/>
            <person name="Sato H."/>
            <person name="Tonouchi N."/>
        </authorList>
    </citation>
    <scope>NUCLEOTIDE SEQUENCE</scope>
    <source>
        <strain evidence="7">NBRC 111898</strain>
    </source>
</reference>
<dbReference type="EMBL" id="BSTX01000002">
    <property type="protein sequence ID" value="GLZ78883.1"/>
    <property type="molecule type" value="Genomic_DNA"/>
</dbReference>
<organism evidence="7 8">
    <name type="scientific">Actinorhabdospora filicis</name>
    <dbReference type="NCBI Taxonomy" id="1785913"/>
    <lineage>
        <taxon>Bacteria</taxon>
        <taxon>Bacillati</taxon>
        <taxon>Actinomycetota</taxon>
        <taxon>Actinomycetes</taxon>
        <taxon>Micromonosporales</taxon>
        <taxon>Micromonosporaceae</taxon>
        <taxon>Actinorhabdospora</taxon>
    </lineage>
</organism>
<dbReference type="PROSITE" id="PS01081">
    <property type="entry name" value="HTH_TETR_1"/>
    <property type="match status" value="1"/>
</dbReference>
<evidence type="ECO:0000256" key="5">
    <source>
        <dbReference type="SAM" id="MobiDB-lite"/>
    </source>
</evidence>
<keyword evidence="3" id="KW-0804">Transcription</keyword>
<name>A0A9W6SMU9_9ACTN</name>